<dbReference type="GO" id="GO:0006011">
    <property type="term" value="P:UDP-alpha-D-glucose metabolic process"/>
    <property type="evidence" value="ECO:0007669"/>
    <property type="project" value="InterPro"/>
</dbReference>
<dbReference type="InterPro" id="IPR002618">
    <property type="entry name" value="UDPGP_fam"/>
</dbReference>
<dbReference type="Pfam" id="PF01704">
    <property type="entry name" value="UDPGP"/>
    <property type="match status" value="1"/>
</dbReference>
<keyword evidence="3 6" id="KW-0548">Nucleotidyltransferase</keyword>
<dbReference type="PANTHER" id="PTHR43511">
    <property type="match status" value="1"/>
</dbReference>
<proteinExistence type="inferred from homology"/>
<evidence type="ECO:0000256" key="1">
    <source>
        <dbReference type="ARBA" id="ARBA00010401"/>
    </source>
</evidence>
<sequence>MDGLTASVEKMRREGLPEAAIDTFAFYYDQLVSGQTGMVAEDEIEPLADVADAEQLPDADAAEHLDQAVIIRLNGGLGTSMGMTRAKSLLPVKEGLTFLDVIARQVIALRRSSGARLPLVLMNSFHTRADSLAALERHPEIASDVPADFMQHKEPKIRVDDLQPVEWPADPGKEWCPPGHGDIYTALLTSGMLEELIAKGYRYAFIANSDNLGAVLEPRILAWFAASGAPFASEVTDRTPADRKGGHVARLRDGGLVLRETAQTRPEDMDAFTDVERHRYFNCNNLWVDLHALRDELRRRDGVLGLPMIVNAKTADPGDAASPPVYQLETAMGSAVGVFAGAQVLRVPRRRFTPVKTTSDLLVVRSDAYVLTEAGFVEPAASRDGRAPLVSLDSHYKLLHDFEARIPEAPSLVECESLTVRGDVAFGRGVVVRGSVEVVQDSDGQRRIEDGTVLTG</sequence>
<dbReference type="InterPro" id="IPR016267">
    <property type="entry name" value="UDPGP_trans"/>
</dbReference>
<comment type="similarity">
    <text evidence="1">Belongs to the UDPGP type 1 family.</text>
</comment>
<dbReference type="Gene3D" id="3.90.550.10">
    <property type="entry name" value="Spore Coat Polysaccharide Biosynthesis Protein SpsA, Chain A"/>
    <property type="match status" value="1"/>
</dbReference>
<feature type="binding site" evidence="5">
    <location>
        <position position="151"/>
    </location>
    <ligand>
        <name>UTP</name>
        <dbReference type="ChEBI" id="CHEBI:46398"/>
    </ligand>
</feature>
<evidence type="ECO:0000256" key="3">
    <source>
        <dbReference type="ARBA" id="ARBA00022695"/>
    </source>
</evidence>
<dbReference type="AlphaFoldDB" id="A0A6J4RGG7"/>
<dbReference type="EC" id="2.7.7.9" evidence="6"/>
<gene>
    <name evidence="6" type="ORF">AVDCRST_MAG69-161</name>
</gene>
<feature type="binding site" evidence="5">
    <location>
        <position position="356"/>
    </location>
    <ligand>
        <name>UTP</name>
        <dbReference type="ChEBI" id="CHEBI:46398"/>
    </ligand>
</feature>
<dbReference type="InterPro" id="IPR029044">
    <property type="entry name" value="Nucleotide-diphossugar_trans"/>
</dbReference>
<organism evidence="6">
    <name type="scientific">uncultured Solirubrobacteraceae bacterium</name>
    <dbReference type="NCBI Taxonomy" id="1162706"/>
    <lineage>
        <taxon>Bacteria</taxon>
        <taxon>Bacillati</taxon>
        <taxon>Actinomycetota</taxon>
        <taxon>Thermoleophilia</taxon>
        <taxon>Solirubrobacterales</taxon>
        <taxon>Solirubrobacteraceae</taxon>
        <taxon>environmental samples</taxon>
    </lineage>
</organism>
<dbReference type="Gene3D" id="2.160.10.10">
    <property type="entry name" value="Hexapeptide repeat proteins"/>
    <property type="match status" value="1"/>
</dbReference>
<keyword evidence="2 6" id="KW-0808">Transferase</keyword>
<dbReference type="GO" id="GO:0003983">
    <property type="term" value="F:UTP:glucose-1-phosphate uridylyltransferase activity"/>
    <property type="evidence" value="ECO:0007669"/>
    <property type="project" value="UniProtKB-EC"/>
</dbReference>
<evidence type="ECO:0000256" key="2">
    <source>
        <dbReference type="ARBA" id="ARBA00022679"/>
    </source>
</evidence>
<reference evidence="6" key="1">
    <citation type="submission" date="2020-02" db="EMBL/GenBank/DDBJ databases">
        <authorList>
            <person name="Meier V. D."/>
        </authorList>
    </citation>
    <scope>NUCLEOTIDE SEQUENCE</scope>
    <source>
        <strain evidence="6">AVDCRST_MAG69</strain>
    </source>
</reference>
<protein>
    <submittedName>
        <fullName evidence="6">UTP--glucose-1-phosphate uridylyltransferase</fullName>
        <ecNumber evidence="6">2.7.7.9</ecNumber>
    </submittedName>
</protein>
<feature type="binding site" evidence="5">
    <location>
        <position position="87"/>
    </location>
    <ligand>
        <name>UTP</name>
        <dbReference type="ChEBI" id="CHEBI:46398"/>
    </ligand>
</feature>
<evidence type="ECO:0000256" key="4">
    <source>
        <dbReference type="PIRSR" id="PIRSR000806-1"/>
    </source>
</evidence>
<feature type="binding site" evidence="4">
    <location>
        <position position="180"/>
    </location>
    <ligand>
        <name>substrate</name>
    </ligand>
</feature>
<evidence type="ECO:0000256" key="5">
    <source>
        <dbReference type="PIRSR" id="PIRSR000806-2"/>
    </source>
</evidence>
<accession>A0A6J4RGG7</accession>
<evidence type="ECO:0000313" key="6">
    <source>
        <dbReference type="EMBL" id="CAA9472018.1"/>
    </source>
</evidence>
<feature type="binding site" evidence="5">
    <location>
        <position position="179"/>
    </location>
    <ligand>
        <name>UTP</name>
        <dbReference type="ChEBI" id="CHEBI:46398"/>
    </ligand>
</feature>
<name>A0A6J4RGG7_9ACTN</name>
<dbReference type="FunFam" id="2.160.10.10:FF:000001">
    <property type="entry name" value="UTP--glucose-1-phosphate uridylyltransferase"/>
    <property type="match status" value="1"/>
</dbReference>
<dbReference type="EMBL" id="CADCVP010000020">
    <property type="protein sequence ID" value="CAA9472018.1"/>
    <property type="molecule type" value="Genomic_DNA"/>
</dbReference>
<feature type="binding site" evidence="5">
    <location>
        <position position="210"/>
    </location>
    <ligand>
        <name>UTP</name>
        <dbReference type="ChEBI" id="CHEBI:46398"/>
    </ligand>
</feature>
<dbReference type="PIRSF" id="PIRSF000806">
    <property type="entry name" value="UDPGP"/>
    <property type="match status" value="1"/>
</dbReference>
<dbReference type="SUPFAM" id="SSF53448">
    <property type="entry name" value="Nucleotide-diphospho-sugar transferases"/>
    <property type="match status" value="1"/>
</dbReference>